<dbReference type="Proteomes" id="UP000717515">
    <property type="component" value="Unassembled WGS sequence"/>
</dbReference>
<feature type="region of interest" description="Disordered" evidence="2">
    <location>
        <begin position="551"/>
        <end position="601"/>
    </location>
</feature>
<dbReference type="EMBL" id="JAIFTL010000005">
    <property type="protein sequence ID" value="KAG9327385.1"/>
    <property type="molecule type" value="Genomic_DNA"/>
</dbReference>
<feature type="compositionally biased region" description="Basic residues" evidence="2">
    <location>
        <begin position="712"/>
        <end position="723"/>
    </location>
</feature>
<organism evidence="3 4">
    <name type="scientific">Mortierella alpina</name>
    <name type="common">Oleaginous fungus</name>
    <name type="synonym">Mortierella renispora</name>
    <dbReference type="NCBI Taxonomy" id="64518"/>
    <lineage>
        <taxon>Eukaryota</taxon>
        <taxon>Fungi</taxon>
        <taxon>Fungi incertae sedis</taxon>
        <taxon>Mucoromycota</taxon>
        <taxon>Mortierellomycotina</taxon>
        <taxon>Mortierellomycetes</taxon>
        <taxon>Mortierellales</taxon>
        <taxon>Mortierellaceae</taxon>
        <taxon>Mortierella</taxon>
    </lineage>
</organism>
<protein>
    <submittedName>
        <fullName evidence="3">Uncharacterized protein</fullName>
    </submittedName>
</protein>
<feature type="region of interest" description="Disordered" evidence="2">
    <location>
        <begin position="186"/>
        <end position="206"/>
    </location>
</feature>
<sequence>MATPASTPTLAAKTPTPAAMTLPPAQAGASPNATSSAIPAGPEMAAASTSGKPKRKLNEAFGSDKTMSLTALKKNLLKVKGRIIDTNLAVQMLRNAKSEKEQLEQALAQKTANDEVAGGSNHTAQLLAQAREETEALQRKLQVAESSIAELTTKGKAMDMLNTQLTEKARATDKLEAELAEARKNLAKANKEREQASRKLSESREAMMKMEAEKMSRAKWLEGEKKKWEEKQETRLGELQDHIKELQEEVEDLKENGQGDEMAVDFLEASMIKDELVEVRSELEQKIGQLRKKTTELEQTAGELRAAKETMEEMKVTIEALEQTQTDDFEEVIPGQKLTGSAATTLHREASAEVHSLSLTQPVQPPRPTLAQVASPDQLNSALRTLNDLKSQFSIFSWTHDSTTSEQTIAALESKVMELTKEKESLQHELLRRVMAPPTALETQVNQLTKEKEALQHELLQRVMAPPTDLESKVSQLTKEKEALQQDLLQRIMAPAPVNLEGKVLQLTREKEALQQELVQRIMVSPAQPTTAVQPTHQFDELHAARSDIAPPSAAHQVPEKQVEKPNGGRANATRSVTAPPSAAHQVPEKQVEKPTDEQALDLTLDMDVDLTEIEPRRAHNRSAVHPLDLDGGLQSDWGVQEPTQSVPGPSMIAPPPRKTSSSSESSARTAQPSLFMPRSTSTKKLGKKAPPPNLISMEQANLNEAGISKPTVRKQAKPRSTKKAGGLKLDQLLNVEIRNISTNPFIPDIANPNICK</sequence>
<feature type="coiled-coil region" evidence="1">
    <location>
        <begin position="402"/>
        <end position="429"/>
    </location>
</feature>
<accession>A0A9P8D2P7</accession>
<feature type="compositionally biased region" description="Basic and acidic residues" evidence="2">
    <location>
        <begin position="587"/>
        <end position="597"/>
    </location>
</feature>
<keyword evidence="1" id="KW-0175">Coiled coil</keyword>
<reference evidence="3" key="1">
    <citation type="submission" date="2021-07" db="EMBL/GenBank/DDBJ databases">
        <title>Draft genome of Mortierella alpina, strain LL118, isolated from an aspen leaf litter sample.</title>
        <authorList>
            <person name="Yang S."/>
            <person name="Vinatzer B.A."/>
        </authorList>
    </citation>
    <scope>NUCLEOTIDE SEQUENCE</scope>
    <source>
        <strain evidence="3">LL118</strain>
    </source>
</reference>
<feature type="region of interest" description="Disordered" evidence="2">
    <location>
        <begin position="618"/>
        <end position="726"/>
    </location>
</feature>
<evidence type="ECO:0000256" key="1">
    <source>
        <dbReference type="SAM" id="Coils"/>
    </source>
</evidence>
<evidence type="ECO:0000256" key="2">
    <source>
        <dbReference type="SAM" id="MobiDB-lite"/>
    </source>
</evidence>
<evidence type="ECO:0000313" key="4">
    <source>
        <dbReference type="Proteomes" id="UP000717515"/>
    </source>
</evidence>
<gene>
    <name evidence="3" type="ORF">KVV02_005961</name>
</gene>
<feature type="compositionally biased region" description="Polar residues" evidence="2">
    <location>
        <begin position="668"/>
        <end position="684"/>
    </location>
</feature>
<evidence type="ECO:0000313" key="3">
    <source>
        <dbReference type="EMBL" id="KAG9327385.1"/>
    </source>
</evidence>
<proteinExistence type="predicted"/>
<feature type="region of interest" description="Disordered" evidence="2">
    <location>
        <begin position="1"/>
        <end position="57"/>
    </location>
</feature>
<feature type="compositionally biased region" description="Low complexity" evidence="2">
    <location>
        <begin position="1"/>
        <end position="27"/>
    </location>
</feature>
<name>A0A9P8D2P7_MORAP</name>
<comment type="caution">
    <text evidence="3">The sequence shown here is derived from an EMBL/GenBank/DDBJ whole genome shotgun (WGS) entry which is preliminary data.</text>
</comment>
<dbReference type="AlphaFoldDB" id="A0A9P8D2P7"/>